<evidence type="ECO:0000313" key="3">
    <source>
        <dbReference type="Proteomes" id="UP001185863"/>
    </source>
</evidence>
<dbReference type="AlphaFoldDB" id="A0AAE5A9W0"/>
<name>A0AAE5A9W0_9NOCA</name>
<gene>
    <name evidence="2" type="ORF">R4315_27430</name>
</gene>
<feature type="compositionally biased region" description="Basic residues" evidence="1">
    <location>
        <begin position="14"/>
        <end position="24"/>
    </location>
</feature>
<dbReference type="EMBL" id="JAWLUP010000143">
    <property type="protein sequence ID" value="MDV7268254.1"/>
    <property type="molecule type" value="Genomic_DNA"/>
</dbReference>
<sequence length="48" mass="5530">MSRREYDESDVRVRPGRGTRPRTKTRPEHLSAESAMVVSVDRGRWGCV</sequence>
<feature type="region of interest" description="Disordered" evidence="1">
    <location>
        <begin position="1"/>
        <end position="31"/>
    </location>
</feature>
<feature type="non-terminal residue" evidence="2">
    <location>
        <position position="48"/>
    </location>
</feature>
<evidence type="ECO:0000313" key="2">
    <source>
        <dbReference type="EMBL" id="MDV7268254.1"/>
    </source>
</evidence>
<protein>
    <submittedName>
        <fullName evidence="2">Ribosome small subunit-dependent GTPase A</fullName>
    </submittedName>
</protein>
<comment type="caution">
    <text evidence="2">The sequence shown here is derived from an EMBL/GenBank/DDBJ whole genome shotgun (WGS) entry which is preliminary data.</text>
</comment>
<feature type="compositionally biased region" description="Basic and acidic residues" evidence="1">
    <location>
        <begin position="1"/>
        <end position="13"/>
    </location>
</feature>
<reference evidence="2" key="1">
    <citation type="submission" date="2023-10" db="EMBL/GenBank/DDBJ databases">
        <title>Development of a sustainable strategy for remediation of hydrocarbon-contaminated territories based on the waste exchange concept.</title>
        <authorList>
            <person name="Krivoruchko A."/>
        </authorList>
    </citation>
    <scope>NUCLEOTIDE SEQUENCE</scope>
    <source>
        <strain evidence="2">IEGM 68</strain>
    </source>
</reference>
<accession>A0AAE5A9W0</accession>
<evidence type="ECO:0000256" key="1">
    <source>
        <dbReference type="SAM" id="MobiDB-lite"/>
    </source>
</evidence>
<dbReference type="Proteomes" id="UP001185863">
    <property type="component" value="Unassembled WGS sequence"/>
</dbReference>
<organism evidence="2 3">
    <name type="scientific">Rhodococcus oxybenzonivorans</name>
    <dbReference type="NCBI Taxonomy" id="1990687"/>
    <lineage>
        <taxon>Bacteria</taxon>
        <taxon>Bacillati</taxon>
        <taxon>Actinomycetota</taxon>
        <taxon>Actinomycetes</taxon>
        <taxon>Mycobacteriales</taxon>
        <taxon>Nocardiaceae</taxon>
        <taxon>Rhodococcus</taxon>
    </lineage>
</organism>
<proteinExistence type="predicted"/>